<name>A0A6G4W5B7_9HYPH</name>
<proteinExistence type="predicted"/>
<evidence type="ECO:0000313" key="2">
    <source>
        <dbReference type="EMBL" id="NGO49932.1"/>
    </source>
</evidence>
<comment type="caution">
    <text evidence="2">The sequence shown here is derived from an EMBL/GenBank/DDBJ whole genome shotgun (WGS) entry which is preliminary data.</text>
</comment>
<organism evidence="2 3">
    <name type="scientific">Allomesorhizobium camelthorni</name>
    <dbReference type="NCBI Taxonomy" id="475069"/>
    <lineage>
        <taxon>Bacteria</taxon>
        <taxon>Pseudomonadati</taxon>
        <taxon>Pseudomonadota</taxon>
        <taxon>Alphaproteobacteria</taxon>
        <taxon>Hyphomicrobiales</taxon>
        <taxon>Phyllobacteriaceae</taxon>
        <taxon>Allomesorhizobium</taxon>
    </lineage>
</organism>
<dbReference type="EMBL" id="JAAKZF010000001">
    <property type="protein sequence ID" value="NGO49932.1"/>
    <property type="molecule type" value="Genomic_DNA"/>
</dbReference>
<dbReference type="Proteomes" id="UP001642900">
    <property type="component" value="Unassembled WGS sequence"/>
</dbReference>
<sequence>MDRADTNICRRTLLAALLCLTAITPALAHHGWAWTEDEPFELTGVIEDIYIGNPHVTLKVHAEDGLWHVDLAPLAPTTRAGFDESAAKTGDTVTCIGFRSRDHAQRSMKAARVIINGNTFDVYPNRVPGA</sequence>
<protein>
    <recommendedName>
        <fullName evidence="4">DUF5666 domain-containing protein</fullName>
    </recommendedName>
</protein>
<dbReference type="Pfam" id="PF19649">
    <property type="entry name" value="DUF6152"/>
    <property type="match status" value="1"/>
</dbReference>
<gene>
    <name evidence="2" type="ORF">G6N73_01855</name>
</gene>
<feature type="signal peptide" evidence="1">
    <location>
        <begin position="1"/>
        <end position="28"/>
    </location>
</feature>
<evidence type="ECO:0000313" key="3">
    <source>
        <dbReference type="Proteomes" id="UP001642900"/>
    </source>
</evidence>
<evidence type="ECO:0008006" key="4">
    <source>
        <dbReference type="Google" id="ProtNLM"/>
    </source>
</evidence>
<feature type="chain" id="PRO_5026234230" description="DUF5666 domain-containing protein" evidence="1">
    <location>
        <begin position="29"/>
        <end position="130"/>
    </location>
</feature>
<dbReference type="InterPro" id="IPR046150">
    <property type="entry name" value="DUF6152"/>
</dbReference>
<dbReference type="RefSeq" id="WP_165022460.1">
    <property type="nucleotide sequence ID" value="NZ_JAAKZF010000001.1"/>
</dbReference>
<accession>A0A6G4W5B7</accession>
<reference evidence="2 3" key="1">
    <citation type="submission" date="2020-02" db="EMBL/GenBank/DDBJ databases">
        <title>Genome sequence of strain CCNWXJ40-4.</title>
        <authorList>
            <person name="Gao J."/>
            <person name="Sun J."/>
        </authorList>
    </citation>
    <scope>NUCLEOTIDE SEQUENCE [LARGE SCALE GENOMIC DNA]</scope>
    <source>
        <strain evidence="2 3">CCNWXJ 40-4</strain>
    </source>
</reference>
<keyword evidence="1" id="KW-0732">Signal</keyword>
<evidence type="ECO:0000256" key="1">
    <source>
        <dbReference type="SAM" id="SignalP"/>
    </source>
</evidence>
<keyword evidence="3" id="KW-1185">Reference proteome</keyword>
<dbReference type="AlphaFoldDB" id="A0A6G4W5B7"/>